<dbReference type="STRING" id="1618478.UR68_C0045G0008"/>
<dbReference type="Proteomes" id="UP000034457">
    <property type="component" value="Unassembled WGS sequence"/>
</dbReference>
<dbReference type="EMBL" id="LBQC01000045">
    <property type="protein sequence ID" value="KKP70089.1"/>
    <property type="molecule type" value="Genomic_DNA"/>
</dbReference>
<gene>
    <name evidence="1" type="ORF">UR68_C0045G0008</name>
</gene>
<organism evidence="1 2">
    <name type="scientific">Candidatus Roizmanbacteria bacterium GW2011_GWA2_35_19</name>
    <dbReference type="NCBI Taxonomy" id="1618478"/>
    <lineage>
        <taxon>Bacteria</taxon>
        <taxon>Candidatus Roizmaniibacteriota</taxon>
    </lineage>
</organism>
<accession>A0A0G0BKU6</accession>
<evidence type="ECO:0000313" key="2">
    <source>
        <dbReference type="Proteomes" id="UP000034457"/>
    </source>
</evidence>
<comment type="caution">
    <text evidence="1">The sequence shown here is derived from an EMBL/GenBank/DDBJ whole genome shotgun (WGS) entry which is preliminary data.</text>
</comment>
<protein>
    <submittedName>
        <fullName evidence="1">Uncharacterized protein</fullName>
    </submittedName>
</protein>
<name>A0A0G0BKU6_9BACT</name>
<sequence>MNGLAPPEQNPKEIMKKTYPHVAFQLNQEVDTYVGADFLEARQNGIDFNKHPLLIPALKVQGEERKNIVNNYVQEYYDHNRVELETAKKTFQDEWGEVEPAFFNITNTVFNEYEWPSGEYRGFPSIFNCNPRWLETKSFQVYVNNVVGVSYSVAHEMLHFIFYNYLEKKYPDYVKQIGEDKLWSLSEVFNEIAFEQPEYSKFKPNVPSSYPKLQPMTTALKEKLKGKQFNIESFIEASKSI</sequence>
<proteinExistence type="predicted"/>
<reference evidence="1 2" key="1">
    <citation type="journal article" date="2015" name="Nature">
        <title>rRNA introns, odd ribosomes, and small enigmatic genomes across a large radiation of phyla.</title>
        <authorList>
            <person name="Brown C.T."/>
            <person name="Hug L.A."/>
            <person name="Thomas B.C."/>
            <person name="Sharon I."/>
            <person name="Castelle C.J."/>
            <person name="Singh A."/>
            <person name="Wilkins M.J."/>
            <person name="Williams K.H."/>
            <person name="Banfield J.F."/>
        </authorList>
    </citation>
    <scope>NUCLEOTIDE SEQUENCE [LARGE SCALE GENOMIC DNA]</scope>
</reference>
<dbReference type="AlphaFoldDB" id="A0A0G0BKU6"/>
<evidence type="ECO:0000313" key="1">
    <source>
        <dbReference type="EMBL" id="KKP70089.1"/>
    </source>
</evidence>